<keyword evidence="8" id="KW-0393">Immunoglobulin domain</keyword>
<keyword evidence="12" id="KW-1185">Reference proteome</keyword>
<evidence type="ECO:0000256" key="6">
    <source>
        <dbReference type="ARBA" id="ARBA00023157"/>
    </source>
</evidence>
<dbReference type="GO" id="GO:0043025">
    <property type="term" value="C:neuronal cell body"/>
    <property type="evidence" value="ECO:0007669"/>
    <property type="project" value="TreeGrafter"/>
</dbReference>
<comment type="caution">
    <text evidence="11">The sequence shown here is derived from an EMBL/GenBank/DDBJ whole genome shotgun (WGS) entry which is preliminary data.</text>
</comment>
<evidence type="ECO:0000256" key="3">
    <source>
        <dbReference type="ARBA" id="ARBA00022729"/>
    </source>
</evidence>
<feature type="signal peptide" evidence="9">
    <location>
        <begin position="1"/>
        <end position="23"/>
    </location>
</feature>
<evidence type="ECO:0000313" key="12">
    <source>
        <dbReference type="Proteomes" id="UP001239994"/>
    </source>
</evidence>
<evidence type="ECO:0000313" key="11">
    <source>
        <dbReference type="EMBL" id="KAK1802969.1"/>
    </source>
</evidence>
<keyword evidence="3 9" id="KW-0732">Signal</keyword>
<name>A0AAD9E3E7_9TELE</name>
<dbReference type="AlphaFoldDB" id="A0AAD9E3E7"/>
<evidence type="ECO:0000256" key="9">
    <source>
        <dbReference type="SAM" id="SignalP"/>
    </source>
</evidence>
<keyword evidence="4" id="KW-1133">Transmembrane helix</keyword>
<dbReference type="InterPro" id="IPR007110">
    <property type="entry name" value="Ig-like_dom"/>
</dbReference>
<organism evidence="11 12">
    <name type="scientific">Electrophorus voltai</name>
    <dbReference type="NCBI Taxonomy" id="2609070"/>
    <lineage>
        <taxon>Eukaryota</taxon>
        <taxon>Metazoa</taxon>
        <taxon>Chordata</taxon>
        <taxon>Craniata</taxon>
        <taxon>Vertebrata</taxon>
        <taxon>Euteleostomi</taxon>
        <taxon>Actinopterygii</taxon>
        <taxon>Neopterygii</taxon>
        <taxon>Teleostei</taxon>
        <taxon>Ostariophysi</taxon>
        <taxon>Gymnotiformes</taxon>
        <taxon>Gymnotoidei</taxon>
        <taxon>Gymnotidae</taxon>
        <taxon>Electrophorus</taxon>
    </lineage>
</organism>
<dbReference type="GO" id="GO:0098632">
    <property type="term" value="F:cell-cell adhesion mediator activity"/>
    <property type="evidence" value="ECO:0007669"/>
    <property type="project" value="InterPro"/>
</dbReference>
<proteinExistence type="predicted"/>
<dbReference type="InterPro" id="IPR047164">
    <property type="entry name" value="OX2G-like"/>
</dbReference>
<evidence type="ECO:0000256" key="8">
    <source>
        <dbReference type="ARBA" id="ARBA00023319"/>
    </source>
</evidence>
<dbReference type="PANTHER" id="PTHR46841:SF4">
    <property type="entry name" value="SC:D189"/>
    <property type="match status" value="1"/>
</dbReference>
<keyword evidence="5" id="KW-0472">Membrane</keyword>
<dbReference type="Pfam" id="PF07686">
    <property type="entry name" value="V-set"/>
    <property type="match status" value="2"/>
</dbReference>
<feature type="domain" description="Ig-like" evidence="10">
    <location>
        <begin position="116"/>
        <end position="237"/>
    </location>
</feature>
<dbReference type="Proteomes" id="UP001239994">
    <property type="component" value="Unassembled WGS sequence"/>
</dbReference>
<accession>A0AAD9E3E7</accession>
<keyword evidence="6" id="KW-1015">Disulfide bond</keyword>
<protein>
    <recommendedName>
        <fullName evidence="10">Ig-like domain-containing protein</fullName>
    </recommendedName>
</protein>
<dbReference type="InterPro" id="IPR013783">
    <property type="entry name" value="Ig-like_fold"/>
</dbReference>
<dbReference type="InterPro" id="IPR003599">
    <property type="entry name" value="Ig_sub"/>
</dbReference>
<keyword evidence="7" id="KW-0325">Glycoprotein</keyword>
<dbReference type="PANTHER" id="PTHR46841">
    <property type="entry name" value="OX-2 MEMBRANE GLYCOPROTEIN"/>
    <property type="match status" value="1"/>
</dbReference>
<feature type="domain" description="Ig-like" evidence="10">
    <location>
        <begin position="244"/>
        <end position="330"/>
    </location>
</feature>
<comment type="subcellular location">
    <subcellularLocation>
        <location evidence="1">Membrane</location>
        <topology evidence="1">Single-pass membrane protein</topology>
    </subcellularLocation>
</comment>
<evidence type="ECO:0000256" key="2">
    <source>
        <dbReference type="ARBA" id="ARBA00022692"/>
    </source>
</evidence>
<evidence type="ECO:0000256" key="1">
    <source>
        <dbReference type="ARBA" id="ARBA00004167"/>
    </source>
</evidence>
<feature type="non-terminal residue" evidence="11">
    <location>
        <position position="1"/>
    </location>
</feature>
<dbReference type="InterPro" id="IPR013106">
    <property type="entry name" value="Ig_V-set"/>
</dbReference>
<reference evidence="11" key="1">
    <citation type="submission" date="2023-03" db="EMBL/GenBank/DDBJ databases">
        <title>Electrophorus voltai genome.</title>
        <authorList>
            <person name="Bian C."/>
        </authorList>
    </citation>
    <scope>NUCLEOTIDE SEQUENCE</scope>
    <source>
        <strain evidence="11">CB-2022</strain>
        <tissue evidence="11">Muscle</tissue>
    </source>
</reference>
<dbReference type="Gene3D" id="2.60.40.10">
    <property type="entry name" value="Immunoglobulins"/>
    <property type="match status" value="3"/>
</dbReference>
<feature type="domain" description="Ig-like" evidence="10">
    <location>
        <begin position="19"/>
        <end position="110"/>
    </location>
</feature>
<evidence type="ECO:0000256" key="5">
    <source>
        <dbReference type="ARBA" id="ARBA00023136"/>
    </source>
</evidence>
<dbReference type="InterPro" id="IPR036179">
    <property type="entry name" value="Ig-like_dom_sf"/>
</dbReference>
<evidence type="ECO:0000256" key="4">
    <source>
        <dbReference type="ARBA" id="ARBA00022989"/>
    </source>
</evidence>
<dbReference type="GO" id="GO:0030424">
    <property type="term" value="C:axon"/>
    <property type="evidence" value="ECO:0007669"/>
    <property type="project" value="TreeGrafter"/>
</dbReference>
<dbReference type="PROSITE" id="PS50835">
    <property type="entry name" value="IG_LIKE"/>
    <property type="match status" value="3"/>
</dbReference>
<feature type="chain" id="PRO_5042022801" description="Ig-like domain-containing protein" evidence="9">
    <location>
        <begin position="24"/>
        <end position="367"/>
    </location>
</feature>
<dbReference type="SUPFAM" id="SSF48726">
    <property type="entry name" value="Immunoglobulin"/>
    <property type="match status" value="3"/>
</dbReference>
<feature type="non-terminal residue" evidence="11">
    <location>
        <position position="367"/>
    </location>
</feature>
<evidence type="ECO:0000256" key="7">
    <source>
        <dbReference type="ARBA" id="ARBA00023180"/>
    </source>
</evidence>
<dbReference type="SMART" id="SM00409">
    <property type="entry name" value="IG"/>
    <property type="match status" value="2"/>
</dbReference>
<keyword evidence="2" id="KW-0812">Transmembrane</keyword>
<dbReference type="GO" id="GO:0034113">
    <property type="term" value="P:heterotypic cell-cell adhesion"/>
    <property type="evidence" value="ECO:0007669"/>
    <property type="project" value="TreeGrafter"/>
</dbReference>
<dbReference type="GO" id="GO:0016020">
    <property type="term" value="C:membrane"/>
    <property type="evidence" value="ECO:0007669"/>
    <property type="project" value="UniProtKB-SubCell"/>
</dbReference>
<dbReference type="GO" id="GO:0009986">
    <property type="term" value="C:cell surface"/>
    <property type="evidence" value="ECO:0007669"/>
    <property type="project" value="TreeGrafter"/>
</dbReference>
<evidence type="ECO:0000259" key="10">
    <source>
        <dbReference type="PROSITE" id="PS50835"/>
    </source>
</evidence>
<sequence length="367" mass="40014">TKMCHCASVCLWMALILAPSLKAKVTAPSQLQATLGLPFMLACNVTVEDGDILKQVRWLDTHDTPILHYQPGRAGSITKRARVDLLDQQVHTSAISIQHANAGDEGCYTCVFDVYPSGQQQAKTCLILMAKVESAGNRTAVRGKAVTFSCTYAHADQVLQVLWRKTEEQGDTALVASYTKWDNLLVEPPIQGRGELRPSLKHSQLSIHHVQTEDEGCYTCEFHTYPLGSRSATACLAVYVLPEPEVTSTPVRQGVVQANCTAVSRPPARLLWNVEGHNRTLGPSEMSSEQQGDGTTLVISSILLQSKLLDEEDVTCTALHQGLETTVSVSLGKGDWEEPCCPLLTCLRAGFCSAYLPVGLPEEVLRQ</sequence>
<dbReference type="EMBL" id="JAROKS010000006">
    <property type="protein sequence ID" value="KAK1802969.1"/>
    <property type="molecule type" value="Genomic_DNA"/>
</dbReference>
<gene>
    <name evidence="11" type="ORF">P4O66_021508</name>
</gene>
<dbReference type="GO" id="GO:0150079">
    <property type="term" value="P:negative regulation of neuroinflammatory response"/>
    <property type="evidence" value="ECO:0007669"/>
    <property type="project" value="TreeGrafter"/>
</dbReference>